<keyword evidence="7 11" id="KW-0472">Membrane</keyword>
<feature type="region of interest" description="Disordered" evidence="10">
    <location>
        <begin position="229"/>
        <end position="274"/>
    </location>
</feature>
<keyword evidence="4 11" id="KW-1133">Transmembrane helix</keyword>
<evidence type="ECO:0000256" key="11">
    <source>
        <dbReference type="SAM" id="Phobius"/>
    </source>
</evidence>
<dbReference type="Proteomes" id="UP001281003">
    <property type="component" value="Unassembled WGS sequence"/>
</dbReference>
<feature type="region of interest" description="Disordered" evidence="10">
    <location>
        <begin position="1"/>
        <end position="41"/>
    </location>
</feature>
<evidence type="ECO:0000256" key="4">
    <source>
        <dbReference type="ARBA" id="ARBA00022989"/>
    </source>
</evidence>
<feature type="compositionally biased region" description="Polar residues" evidence="10">
    <location>
        <begin position="229"/>
        <end position="238"/>
    </location>
</feature>
<comment type="similarity">
    <text evidence="9">Belongs to the ustYa family.</text>
</comment>
<evidence type="ECO:0000256" key="1">
    <source>
        <dbReference type="ARBA" id="ARBA00004167"/>
    </source>
</evidence>
<dbReference type="AlphaFoldDB" id="A0AAE0UED5"/>
<accession>A0AAE0UED5</accession>
<evidence type="ECO:0000313" key="13">
    <source>
        <dbReference type="Proteomes" id="UP001281003"/>
    </source>
</evidence>
<feature type="compositionally biased region" description="Low complexity" evidence="10">
    <location>
        <begin position="1"/>
        <end position="14"/>
    </location>
</feature>
<dbReference type="PANTHER" id="PTHR33365:SF11">
    <property type="entry name" value="TAT PATHWAY SIGNAL SEQUENCE"/>
    <property type="match status" value="1"/>
</dbReference>
<comment type="subcellular location">
    <subcellularLocation>
        <location evidence="1">Membrane</location>
        <topology evidence="1">Single-pass membrane protein</topology>
    </subcellularLocation>
</comment>
<feature type="compositionally biased region" description="Basic and acidic residues" evidence="10">
    <location>
        <begin position="29"/>
        <end position="38"/>
    </location>
</feature>
<keyword evidence="8" id="KW-0325">Glycoprotein</keyword>
<dbReference type="GO" id="GO:0016491">
    <property type="term" value="F:oxidoreductase activity"/>
    <property type="evidence" value="ECO:0007669"/>
    <property type="project" value="UniProtKB-KW"/>
</dbReference>
<keyword evidence="13" id="KW-1185">Reference proteome</keyword>
<gene>
    <name evidence="12" type="ORF">B0T20DRAFT_432851</name>
</gene>
<dbReference type="Pfam" id="PF11807">
    <property type="entry name" value="UstYa"/>
    <property type="match status" value="1"/>
</dbReference>
<evidence type="ECO:0000256" key="9">
    <source>
        <dbReference type="ARBA" id="ARBA00035112"/>
    </source>
</evidence>
<evidence type="ECO:0000256" key="2">
    <source>
        <dbReference type="ARBA" id="ARBA00004685"/>
    </source>
</evidence>
<evidence type="ECO:0000313" key="12">
    <source>
        <dbReference type="EMBL" id="KAK3400720.1"/>
    </source>
</evidence>
<evidence type="ECO:0000256" key="6">
    <source>
        <dbReference type="ARBA" id="ARBA00023026"/>
    </source>
</evidence>
<evidence type="ECO:0000256" key="10">
    <source>
        <dbReference type="SAM" id="MobiDB-lite"/>
    </source>
</evidence>
<dbReference type="GO" id="GO:0016020">
    <property type="term" value="C:membrane"/>
    <property type="evidence" value="ECO:0007669"/>
    <property type="project" value="UniProtKB-SubCell"/>
</dbReference>
<evidence type="ECO:0000256" key="3">
    <source>
        <dbReference type="ARBA" id="ARBA00022692"/>
    </source>
</evidence>
<comment type="pathway">
    <text evidence="2">Mycotoxin biosynthesis.</text>
</comment>
<keyword evidence="6" id="KW-0843">Virulence</keyword>
<keyword evidence="5" id="KW-0560">Oxidoreductase</keyword>
<comment type="caution">
    <text evidence="12">The sequence shown here is derived from an EMBL/GenBank/DDBJ whole genome shotgun (WGS) entry which is preliminary data.</text>
</comment>
<evidence type="ECO:0000256" key="7">
    <source>
        <dbReference type="ARBA" id="ARBA00023136"/>
    </source>
</evidence>
<sequence length="334" mass="36657">MGPSSRLSSDLSLSPITASSSYFPSYGPGKEEHNLHEGQEEEEVGLLSATSTRLQHIASQRLPLFGKIKSCRPQARWHKAPPVSVRSLFFFLGVFIVGGVLGYYARGSHAQGTQDGVVEECRSPAAAAAAGRAKPKLVEELNGLVPEFEVKSVVFGEELLASANATADEEEEDWKLYMPAGKGFIAVDNPSQYATLPPPIEFHGQTIYSISVFHQLHCLHTIMQSYNALSSPNSPTHPSDTHPSHQRDNHHQHQSPNPQLGSSKPEQQHHTHSKNHINHCFRYLRQSLICCGDTALEGQDLHHSELKATNGEGAVHLCKDFAGLKAWAEGRRVI</sequence>
<dbReference type="EMBL" id="JAUTDP010000003">
    <property type="protein sequence ID" value="KAK3400720.1"/>
    <property type="molecule type" value="Genomic_DNA"/>
</dbReference>
<proteinExistence type="inferred from homology"/>
<organism evidence="12 13">
    <name type="scientific">Sordaria brevicollis</name>
    <dbReference type="NCBI Taxonomy" id="83679"/>
    <lineage>
        <taxon>Eukaryota</taxon>
        <taxon>Fungi</taxon>
        <taxon>Dikarya</taxon>
        <taxon>Ascomycota</taxon>
        <taxon>Pezizomycotina</taxon>
        <taxon>Sordariomycetes</taxon>
        <taxon>Sordariomycetidae</taxon>
        <taxon>Sordariales</taxon>
        <taxon>Sordariaceae</taxon>
        <taxon>Sordaria</taxon>
    </lineage>
</organism>
<keyword evidence="3 11" id="KW-0812">Transmembrane</keyword>
<dbReference type="InterPro" id="IPR021765">
    <property type="entry name" value="UstYa-like"/>
</dbReference>
<feature type="transmembrane region" description="Helical" evidence="11">
    <location>
        <begin position="88"/>
        <end position="105"/>
    </location>
</feature>
<dbReference type="GO" id="GO:0043386">
    <property type="term" value="P:mycotoxin biosynthetic process"/>
    <property type="evidence" value="ECO:0007669"/>
    <property type="project" value="InterPro"/>
</dbReference>
<reference evidence="12" key="2">
    <citation type="submission" date="2023-07" db="EMBL/GenBank/DDBJ databases">
        <authorList>
            <consortium name="Lawrence Berkeley National Laboratory"/>
            <person name="Haridas S."/>
            <person name="Hensen N."/>
            <person name="Bonometti L."/>
            <person name="Westerberg I."/>
            <person name="Brannstrom I.O."/>
            <person name="Guillou S."/>
            <person name="Cros-Aarteil S."/>
            <person name="Calhoun S."/>
            <person name="Kuo A."/>
            <person name="Mondo S."/>
            <person name="Pangilinan J."/>
            <person name="Riley R."/>
            <person name="LaButti K."/>
            <person name="Andreopoulos B."/>
            <person name="Lipzen A."/>
            <person name="Chen C."/>
            <person name="Yanf M."/>
            <person name="Daum C."/>
            <person name="Ng V."/>
            <person name="Clum A."/>
            <person name="Steindorff A."/>
            <person name="Ohm R."/>
            <person name="Martin F."/>
            <person name="Silar P."/>
            <person name="Natvig D."/>
            <person name="Lalanne C."/>
            <person name="Gautier V."/>
            <person name="Ament-velasquez S.L."/>
            <person name="Kruys A."/>
            <person name="Hutchinson M.I."/>
            <person name="Powell A.J."/>
            <person name="Barry K."/>
            <person name="Miller A.N."/>
            <person name="Grigoriev I.V."/>
            <person name="Debuchy R."/>
            <person name="Gladieux P."/>
            <person name="Thoren M.H."/>
            <person name="Johannesson H."/>
        </authorList>
    </citation>
    <scope>NUCLEOTIDE SEQUENCE</scope>
    <source>
        <strain evidence="12">FGSC 1904</strain>
    </source>
</reference>
<evidence type="ECO:0000256" key="5">
    <source>
        <dbReference type="ARBA" id="ARBA00023002"/>
    </source>
</evidence>
<evidence type="ECO:0000256" key="8">
    <source>
        <dbReference type="ARBA" id="ARBA00023180"/>
    </source>
</evidence>
<feature type="compositionally biased region" description="Basic and acidic residues" evidence="10">
    <location>
        <begin position="239"/>
        <end position="251"/>
    </location>
</feature>
<name>A0AAE0UED5_SORBR</name>
<feature type="compositionally biased region" description="Polar residues" evidence="10">
    <location>
        <begin position="254"/>
        <end position="265"/>
    </location>
</feature>
<dbReference type="PANTHER" id="PTHR33365">
    <property type="entry name" value="YALI0B05434P"/>
    <property type="match status" value="1"/>
</dbReference>
<protein>
    <submittedName>
        <fullName evidence="12">Uncharacterized protein</fullName>
    </submittedName>
</protein>
<reference evidence="12" key="1">
    <citation type="journal article" date="2023" name="Mol. Phylogenet. Evol.">
        <title>Genome-scale phylogeny and comparative genomics of the fungal order Sordariales.</title>
        <authorList>
            <person name="Hensen N."/>
            <person name="Bonometti L."/>
            <person name="Westerberg I."/>
            <person name="Brannstrom I.O."/>
            <person name="Guillou S."/>
            <person name="Cros-Aarteil S."/>
            <person name="Calhoun S."/>
            <person name="Haridas S."/>
            <person name="Kuo A."/>
            <person name="Mondo S."/>
            <person name="Pangilinan J."/>
            <person name="Riley R."/>
            <person name="LaButti K."/>
            <person name="Andreopoulos B."/>
            <person name="Lipzen A."/>
            <person name="Chen C."/>
            <person name="Yan M."/>
            <person name="Daum C."/>
            <person name="Ng V."/>
            <person name="Clum A."/>
            <person name="Steindorff A."/>
            <person name="Ohm R.A."/>
            <person name="Martin F."/>
            <person name="Silar P."/>
            <person name="Natvig D.O."/>
            <person name="Lalanne C."/>
            <person name="Gautier V."/>
            <person name="Ament-Velasquez S.L."/>
            <person name="Kruys A."/>
            <person name="Hutchinson M.I."/>
            <person name="Powell A.J."/>
            <person name="Barry K."/>
            <person name="Miller A.N."/>
            <person name="Grigoriev I.V."/>
            <person name="Debuchy R."/>
            <person name="Gladieux P."/>
            <person name="Hiltunen Thoren M."/>
            <person name="Johannesson H."/>
        </authorList>
    </citation>
    <scope>NUCLEOTIDE SEQUENCE</scope>
    <source>
        <strain evidence="12">FGSC 1904</strain>
    </source>
</reference>